<dbReference type="Pfam" id="PF04542">
    <property type="entry name" value="Sigma70_r2"/>
    <property type="match status" value="1"/>
</dbReference>
<evidence type="ECO:0000256" key="6">
    <source>
        <dbReference type="RuleBase" id="RU000716"/>
    </source>
</evidence>
<keyword evidence="5 6" id="KW-0804">Transcription</keyword>
<evidence type="ECO:0000313" key="11">
    <source>
        <dbReference type="Proteomes" id="UP001595799"/>
    </source>
</evidence>
<dbReference type="InterPro" id="IPR036388">
    <property type="entry name" value="WH-like_DNA-bd_sf"/>
</dbReference>
<comment type="similarity">
    <text evidence="1 6">Belongs to the sigma-70 factor family. ECF subfamily.</text>
</comment>
<feature type="domain" description="RNA polymerase sigma-70 region 2" evidence="8">
    <location>
        <begin position="68"/>
        <end position="136"/>
    </location>
</feature>
<keyword evidence="11" id="KW-1185">Reference proteome</keyword>
<feature type="region of interest" description="Disordered" evidence="7">
    <location>
        <begin position="139"/>
        <end position="162"/>
    </location>
</feature>
<comment type="caution">
    <text evidence="10">The sequence shown here is derived from an EMBL/GenBank/DDBJ whole genome shotgun (WGS) entry which is preliminary data.</text>
</comment>
<evidence type="ECO:0000256" key="4">
    <source>
        <dbReference type="ARBA" id="ARBA00023125"/>
    </source>
</evidence>
<dbReference type="PANTHER" id="PTHR43133:SF62">
    <property type="entry name" value="RNA POLYMERASE SIGMA FACTOR SIGZ"/>
    <property type="match status" value="1"/>
</dbReference>
<dbReference type="SUPFAM" id="SSF88946">
    <property type="entry name" value="Sigma2 domain of RNA polymerase sigma factors"/>
    <property type="match status" value="1"/>
</dbReference>
<keyword evidence="4 6" id="KW-0238">DNA-binding</keyword>
<evidence type="ECO:0000256" key="1">
    <source>
        <dbReference type="ARBA" id="ARBA00010641"/>
    </source>
</evidence>
<dbReference type="InterPro" id="IPR013325">
    <property type="entry name" value="RNA_pol_sigma_r2"/>
</dbReference>
<feature type="compositionally biased region" description="Basic and acidic residues" evidence="7">
    <location>
        <begin position="153"/>
        <end position="162"/>
    </location>
</feature>
<name>A0ABV8UH06_9PROT</name>
<feature type="domain" description="RNA polymerase sigma factor 70 region 4 type 2" evidence="9">
    <location>
        <begin position="165"/>
        <end position="217"/>
    </location>
</feature>
<evidence type="ECO:0000256" key="2">
    <source>
        <dbReference type="ARBA" id="ARBA00023015"/>
    </source>
</evidence>
<dbReference type="InterPro" id="IPR013249">
    <property type="entry name" value="RNA_pol_sigma70_r4_t2"/>
</dbReference>
<dbReference type="Gene3D" id="1.10.10.10">
    <property type="entry name" value="Winged helix-like DNA-binding domain superfamily/Winged helix DNA-binding domain"/>
    <property type="match status" value="1"/>
</dbReference>
<protein>
    <recommendedName>
        <fullName evidence="6">RNA polymerase sigma factor</fullName>
    </recommendedName>
</protein>
<evidence type="ECO:0000259" key="9">
    <source>
        <dbReference type="Pfam" id="PF08281"/>
    </source>
</evidence>
<gene>
    <name evidence="10" type="ORF">ACFOW6_03180</name>
</gene>
<dbReference type="PROSITE" id="PS01063">
    <property type="entry name" value="SIGMA70_ECF"/>
    <property type="match status" value="1"/>
</dbReference>
<proteinExistence type="inferred from homology"/>
<dbReference type="InterPro" id="IPR014284">
    <property type="entry name" value="RNA_pol_sigma-70_dom"/>
</dbReference>
<reference evidence="11" key="1">
    <citation type="journal article" date="2019" name="Int. J. Syst. Evol. Microbiol.">
        <title>The Global Catalogue of Microorganisms (GCM) 10K type strain sequencing project: providing services to taxonomists for standard genome sequencing and annotation.</title>
        <authorList>
            <consortium name="The Broad Institute Genomics Platform"/>
            <consortium name="The Broad Institute Genome Sequencing Center for Infectious Disease"/>
            <person name="Wu L."/>
            <person name="Ma J."/>
        </authorList>
    </citation>
    <scope>NUCLEOTIDE SEQUENCE [LARGE SCALE GENOMIC DNA]</scope>
    <source>
        <strain evidence="11">CECT 8472</strain>
    </source>
</reference>
<keyword evidence="2 6" id="KW-0805">Transcription regulation</keyword>
<evidence type="ECO:0000256" key="5">
    <source>
        <dbReference type="ARBA" id="ARBA00023163"/>
    </source>
</evidence>
<dbReference type="InterPro" id="IPR039425">
    <property type="entry name" value="RNA_pol_sigma-70-like"/>
</dbReference>
<dbReference type="PANTHER" id="PTHR43133">
    <property type="entry name" value="RNA POLYMERASE ECF-TYPE SIGMA FACTO"/>
    <property type="match status" value="1"/>
</dbReference>
<dbReference type="Pfam" id="PF08281">
    <property type="entry name" value="Sigma70_r4_2"/>
    <property type="match status" value="1"/>
</dbReference>
<accession>A0ABV8UH06</accession>
<evidence type="ECO:0000256" key="7">
    <source>
        <dbReference type="SAM" id="MobiDB-lite"/>
    </source>
</evidence>
<evidence type="ECO:0000313" key="10">
    <source>
        <dbReference type="EMBL" id="MFC4350544.1"/>
    </source>
</evidence>
<sequence length="227" mass="25082">MEQSVDLLERPVENAFTTGSEAVAAAAGIAFHGRMSLTDDSSALRPAGHAILLQAVAEQGDREAFAELFAYFAPRLKAYLVRLGSDSGAAEELVQEVMILVWRKAASFDANQASVSTWIFTIARNKRIDALRRDRRGELDSEDPLLQPEAEPSADKAVEARQDSERVRAALEQLPPEQAELIRKAYFEDKAHGAIALESELPLGTVKSRLRLALGRLRRTLKEDEQE</sequence>
<dbReference type="InterPro" id="IPR013324">
    <property type="entry name" value="RNA_pol_sigma_r3/r4-like"/>
</dbReference>
<dbReference type="NCBIfam" id="TIGR02937">
    <property type="entry name" value="sigma70-ECF"/>
    <property type="match status" value="1"/>
</dbReference>
<dbReference type="InterPro" id="IPR000838">
    <property type="entry name" value="RNA_pol_sigma70_ECF_CS"/>
</dbReference>
<dbReference type="EMBL" id="JBHSCW010000001">
    <property type="protein sequence ID" value="MFC4350544.1"/>
    <property type="molecule type" value="Genomic_DNA"/>
</dbReference>
<dbReference type="Proteomes" id="UP001595799">
    <property type="component" value="Unassembled WGS sequence"/>
</dbReference>
<keyword evidence="3 6" id="KW-0731">Sigma factor</keyword>
<dbReference type="RefSeq" id="WP_382420879.1">
    <property type="nucleotide sequence ID" value="NZ_JBHSCW010000001.1"/>
</dbReference>
<evidence type="ECO:0000259" key="8">
    <source>
        <dbReference type="Pfam" id="PF04542"/>
    </source>
</evidence>
<dbReference type="InterPro" id="IPR007627">
    <property type="entry name" value="RNA_pol_sigma70_r2"/>
</dbReference>
<dbReference type="SUPFAM" id="SSF88659">
    <property type="entry name" value="Sigma3 and sigma4 domains of RNA polymerase sigma factors"/>
    <property type="match status" value="1"/>
</dbReference>
<dbReference type="Gene3D" id="1.10.1740.10">
    <property type="match status" value="1"/>
</dbReference>
<organism evidence="10 11">
    <name type="scientific">Fodinicurvata halophila</name>
    <dbReference type="NCBI Taxonomy" id="1419723"/>
    <lineage>
        <taxon>Bacteria</taxon>
        <taxon>Pseudomonadati</taxon>
        <taxon>Pseudomonadota</taxon>
        <taxon>Alphaproteobacteria</taxon>
        <taxon>Rhodospirillales</taxon>
        <taxon>Rhodovibrionaceae</taxon>
        <taxon>Fodinicurvata</taxon>
    </lineage>
</organism>
<evidence type="ECO:0000256" key="3">
    <source>
        <dbReference type="ARBA" id="ARBA00023082"/>
    </source>
</evidence>